<gene>
    <name evidence="2" type="ORF">EGYM00392_LOCUS10728</name>
</gene>
<feature type="region of interest" description="Disordered" evidence="1">
    <location>
        <begin position="1"/>
        <end position="80"/>
    </location>
</feature>
<accession>A0A7S1I3B7</accession>
<evidence type="ECO:0000256" key="1">
    <source>
        <dbReference type="SAM" id="MobiDB-lite"/>
    </source>
</evidence>
<protein>
    <submittedName>
        <fullName evidence="2">Uncharacterized protein</fullName>
    </submittedName>
</protein>
<evidence type="ECO:0000313" key="2">
    <source>
        <dbReference type="EMBL" id="CAD8999655.1"/>
    </source>
</evidence>
<dbReference type="AlphaFoldDB" id="A0A7S1I3B7"/>
<dbReference type="EMBL" id="HBGA01029163">
    <property type="protein sequence ID" value="CAD8999655.1"/>
    <property type="molecule type" value="Transcribed_RNA"/>
</dbReference>
<name>A0A7S1I3B7_9EUGL</name>
<feature type="compositionally biased region" description="Polar residues" evidence="1">
    <location>
        <begin position="21"/>
        <end position="36"/>
    </location>
</feature>
<feature type="compositionally biased region" description="Gly residues" evidence="1">
    <location>
        <begin position="1"/>
        <end position="11"/>
    </location>
</feature>
<sequence length="112" mass="12031">MTFGARRGGSSAGTSSAPTEVRSTASALQSRWSSATPIVVASYSGRPRRRDADHPEAGLKIFQPGMPGCGPSRHGMKRSEERVATAPRQHHSWILGGQCWYVQEADGAHQSK</sequence>
<organism evidence="2">
    <name type="scientific">Eutreptiella gymnastica</name>
    <dbReference type="NCBI Taxonomy" id="73025"/>
    <lineage>
        <taxon>Eukaryota</taxon>
        <taxon>Discoba</taxon>
        <taxon>Euglenozoa</taxon>
        <taxon>Euglenida</taxon>
        <taxon>Spirocuta</taxon>
        <taxon>Euglenophyceae</taxon>
        <taxon>Eutreptiales</taxon>
        <taxon>Eutreptiaceae</taxon>
        <taxon>Eutreptiella</taxon>
    </lineage>
</organism>
<proteinExistence type="predicted"/>
<reference evidence="2" key="1">
    <citation type="submission" date="2021-01" db="EMBL/GenBank/DDBJ databases">
        <authorList>
            <person name="Corre E."/>
            <person name="Pelletier E."/>
            <person name="Niang G."/>
            <person name="Scheremetjew M."/>
            <person name="Finn R."/>
            <person name="Kale V."/>
            <person name="Holt S."/>
            <person name="Cochrane G."/>
            <person name="Meng A."/>
            <person name="Brown T."/>
            <person name="Cohen L."/>
        </authorList>
    </citation>
    <scope>NUCLEOTIDE SEQUENCE</scope>
    <source>
        <strain evidence="2">NIES-381</strain>
    </source>
</reference>